<reference evidence="7" key="1">
    <citation type="submission" date="2016-10" db="EMBL/GenBank/DDBJ databases">
        <authorList>
            <person name="Varghese N."/>
            <person name="Submissions S."/>
        </authorList>
    </citation>
    <scope>NUCLEOTIDE SEQUENCE [LARGE SCALE GENOMIC DNA]</scope>
    <source>
        <strain evidence="7">DSM 22127</strain>
    </source>
</reference>
<feature type="domain" description="HTH tetR-type" evidence="5">
    <location>
        <begin position="2"/>
        <end position="62"/>
    </location>
</feature>
<keyword evidence="2 4" id="KW-0238">DNA-binding</keyword>
<name>A0A1H1UV13_9ACTN</name>
<dbReference type="Gene3D" id="1.10.10.60">
    <property type="entry name" value="Homeodomain-like"/>
    <property type="match status" value="1"/>
</dbReference>
<dbReference type="InterPro" id="IPR009057">
    <property type="entry name" value="Homeodomain-like_sf"/>
</dbReference>
<dbReference type="SUPFAM" id="SSF48498">
    <property type="entry name" value="Tetracyclin repressor-like, C-terminal domain"/>
    <property type="match status" value="1"/>
</dbReference>
<evidence type="ECO:0000256" key="2">
    <source>
        <dbReference type="ARBA" id="ARBA00023125"/>
    </source>
</evidence>
<dbReference type="EMBL" id="LT629757">
    <property type="protein sequence ID" value="SDS75926.1"/>
    <property type="molecule type" value="Genomic_DNA"/>
</dbReference>
<dbReference type="InterPro" id="IPR041490">
    <property type="entry name" value="KstR2_TetR_C"/>
</dbReference>
<sequence>MSERRQQILAIAAELFAEKGFHGVSIAELGAACGFSGPALYRHFRSKDAVLASMLVNISDELLTEGRRRVAAAGSPREALLGLIDWHVAFALEHQALIVVQDRDWGALPLEAREKVRETQRAYVDVWADQLLELDAHLGRQQARATVHATFGLLNSTPHSAFLETDEMRALLSTMAERALLQPSFAATSPST</sequence>
<accession>A0A1H1UV13</accession>
<keyword evidence="7" id="KW-1185">Reference proteome</keyword>
<dbReference type="Pfam" id="PF00440">
    <property type="entry name" value="TetR_N"/>
    <property type="match status" value="1"/>
</dbReference>
<dbReference type="RefSeq" id="WP_091730402.1">
    <property type="nucleotide sequence ID" value="NZ_LT629757.1"/>
</dbReference>
<dbReference type="GO" id="GO:0000976">
    <property type="term" value="F:transcription cis-regulatory region binding"/>
    <property type="evidence" value="ECO:0007669"/>
    <property type="project" value="TreeGrafter"/>
</dbReference>
<dbReference type="Pfam" id="PF17932">
    <property type="entry name" value="TetR_C_24"/>
    <property type="match status" value="1"/>
</dbReference>
<keyword evidence="3" id="KW-0804">Transcription</keyword>
<dbReference type="InterPro" id="IPR050109">
    <property type="entry name" value="HTH-type_TetR-like_transc_reg"/>
</dbReference>
<dbReference type="FunFam" id="1.10.10.60:FF:000141">
    <property type="entry name" value="TetR family transcriptional regulator"/>
    <property type="match status" value="1"/>
</dbReference>
<dbReference type="PANTHER" id="PTHR30055">
    <property type="entry name" value="HTH-TYPE TRANSCRIPTIONAL REGULATOR RUTR"/>
    <property type="match status" value="1"/>
</dbReference>
<evidence type="ECO:0000259" key="5">
    <source>
        <dbReference type="PROSITE" id="PS50977"/>
    </source>
</evidence>
<dbReference type="PRINTS" id="PR00455">
    <property type="entry name" value="HTHTETR"/>
</dbReference>
<dbReference type="Proteomes" id="UP000198859">
    <property type="component" value="Chromosome I"/>
</dbReference>
<proteinExistence type="predicted"/>
<organism evidence="6 7">
    <name type="scientific">Nocardioides scoriae</name>
    <dbReference type="NCBI Taxonomy" id="642780"/>
    <lineage>
        <taxon>Bacteria</taxon>
        <taxon>Bacillati</taxon>
        <taxon>Actinomycetota</taxon>
        <taxon>Actinomycetes</taxon>
        <taxon>Propionibacteriales</taxon>
        <taxon>Nocardioidaceae</taxon>
        <taxon>Nocardioides</taxon>
    </lineage>
</organism>
<evidence type="ECO:0000313" key="7">
    <source>
        <dbReference type="Proteomes" id="UP000198859"/>
    </source>
</evidence>
<dbReference type="GO" id="GO:0003700">
    <property type="term" value="F:DNA-binding transcription factor activity"/>
    <property type="evidence" value="ECO:0007669"/>
    <property type="project" value="TreeGrafter"/>
</dbReference>
<dbReference type="PANTHER" id="PTHR30055:SF237">
    <property type="entry name" value="TRANSCRIPTIONAL REPRESSOR MCE3R"/>
    <property type="match status" value="1"/>
</dbReference>
<protein>
    <submittedName>
        <fullName evidence="6">DNA-binding transcriptional regulator, AcrR family</fullName>
    </submittedName>
</protein>
<dbReference type="AlphaFoldDB" id="A0A1H1UV13"/>
<keyword evidence="1" id="KW-0805">Transcription regulation</keyword>
<dbReference type="GO" id="GO:0045892">
    <property type="term" value="P:negative regulation of DNA-templated transcription"/>
    <property type="evidence" value="ECO:0007669"/>
    <property type="project" value="UniProtKB-ARBA"/>
</dbReference>
<dbReference type="OrthoDB" id="3186364at2"/>
<evidence type="ECO:0000256" key="4">
    <source>
        <dbReference type="PROSITE-ProRule" id="PRU00335"/>
    </source>
</evidence>
<evidence type="ECO:0000256" key="3">
    <source>
        <dbReference type="ARBA" id="ARBA00023163"/>
    </source>
</evidence>
<dbReference type="InterPro" id="IPR036271">
    <property type="entry name" value="Tet_transcr_reg_TetR-rel_C_sf"/>
</dbReference>
<dbReference type="Gene3D" id="1.10.357.10">
    <property type="entry name" value="Tetracycline Repressor, domain 2"/>
    <property type="match status" value="1"/>
</dbReference>
<dbReference type="SUPFAM" id="SSF46689">
    <property type="entry name" value="Homeodomain-like"/>
    <property type="match status" value="1"/>
</dbReference>
<gene>
    <name evidence="6" type="ORF">SAMN04488570_2623</name>
</gene>
<feature type="DNA-binding region" description="H-T-H motif" evidence="4">
    <location>
        <begin position="25"/>
        <end position="44"/>
    </location>
</feature>
<evidence type="ECO:0000313" key="6">
    <source>
        <dbReference type="EMBL" id="SDS75926.1"/>
    </source>
</evidence>
<evidence type="ECO:0000256" key="1">
    <source>
        <dbReference type="ARBA" id="ARBA00023015"/>
    </source>
</evidence>
<dbReference type="InterPro" id="IPR001647">
    <property type="entry name" value="HTH_TetR"/>
</dbReference>
<dbReference type="STRING" id="642780.SAMN04488570_2623"/>
<dbReference type="PROSITE" id="PS50977">
    <property type="entry name" value="HTH_TETR_2"/>
    <property type="match status" value="1"/>
</dbReference>